<gene>
    <name evidence="15" type="primary">LOC112854708</name>
</gene>
<dbReference type="GO" id="GO:0004984">
    <property type="term" value="F:olfactory receptor activity"/>
    <property type="evidence" value="ECO:0007669"/>
    <property type="project" value="InterPro"/>
</dbReference>
<organism evidence="14 15">
    <name type="scientific">Puma concolor</name>
    <name type="common">Mountain lion</name>
    <name type="synonym">Felis concolor</name>
    <dbReference type="NCBI Taxonomy" id="9696"/>
    <lineage>
        <taxon>Eukaryota</taxon>
        <taxon>Metazoa</taxon>
        <taxon>Chordata</taxon>
        <taxon>Craniata</taxon>
        <taxon>Vertebrata</taxon>
        <taxon>Euteleostomi</taxon>
        <taxon>Mammalia</taxon>
        <taxon>Eutheria</taxon>
        <taxon>Laurasiatheria</taxon>
        <taxon>Carnivora</taxon>
        <taxon>Feliformia</taxon>
        <taxon>Felidae</taxon>
        <taxon>Felinae</taxon>
        <taxon>Puma</taxon>
    </lineage>
</organism>
<proteinExistence type="inferred from homology"/>
<dbReference type="GO" id="GO:0004930">
    <property type="term" value="F:G protein-coupled receptor activity"/>
    <property type="evidence" value="ECO:0007669"/>
    <property type="project" value="UniProtKB-KW"/>
</dbReference>
<comment type="similarity">
    <text evidence="3">Belongs to the G-protein coupled receptor 1 family.</text>
</comment>
<dbReference type="GeneID" id="112854708"/>
<dbReference type="SUPFAM" id="SSF81321">
    <property type="entry name" value="Family A G protein-coupled receptor-like"/>
    <property type="match status" value="2"/>
</dbReference>
<dbReference type="InterPro" id="IPR017452">
    <property type="entry name" value="GPCR_Rhodpsn_7TM"/>
</dbReference>
<evidence type="ECO:0000256" key="9">
    <source>
        <dbReference type="ARBA" id="ARBA00023136"/>
    </source>
</evidence>
<evidence type="ECO:0000313" key="15">
    <source>
        <dbReference type="RefSeq" id="XP_025774046.1"/>
    </source>
</evidence>
<keyword evidence="5 12" id="KW-0812">Transmembrane</keyword>
<dbReference type="PANTHER" id="PTHR26452">
    <property type="entry name" value="OLFACTORY RECEPTOR"/>
    <property type="match status" value="1"/>
</dbReference>
<dbReference type="FunFam" id="1.10.1220.70:FF:000001">
    <property type="entry name" value="Olfactory receptor"/>
    <property type="match status" value="1"/>
</dbReference>
<evidence type="ECO:0000256" key="4">
    <source>
        <dbReference type="ARBA" id="ARBA00022475"/>
    </source>
</evidence>
<keyword evidence="10" id="KW-0675">Receptor</keyword>
<dbReference type="KEGG" id="pcoo:112854708"/>
<keyword evidence="11" id="KW-0807">Transducer</keyword>
<evidence type="ECO:0000256" key="11">
    <source>
        <dbReference type="ARBA" id="ARBA00023224"/>
    </source>
</evidence>
<evidence type="ECO:0000256" key="7">
    <source>
        <dbReference type="ARBA" id="ARBA00022989"/>
    </source>
</evidence>
<reference evidence="15" key="1">
    <citation type="submission" date="2025-08" db="UniProtKB">
        <authorList>
            <consortium name="RefSeq"/>
        </authorList>
    </citation>
    <scope>IDENTIFICATION</scope>
    <source>
        <tissue evidence="15">Blood</tissue>
    </source>
</reference>
<evidence type="ECO:0000256" key="8">
    <source>
        <dbReference type="ARBA" id="ARBA00023040"/>
    </source>
</evidence>
<keyword evidence="14" id="KW-1185">Reference proteome</keyword>
<dbReference type="InterPro" id="IPR000725">
    <property type="entry name" value="Olfact_rcpt"/>
</dbReference>
<evidence type="ECO:0000313" key="14">
    <source>
        <dbReference type="Proteomes" id="UP000515131"/>
    </source>
</evidence>
<dbReference type="PRINTS" id="PR00245">
    <property type="entry name" value="OLFACTORYR"/>
</dbReference>
<feature type="transmembrane region" description="Helical" evidence="12">
    <location>
        <begin position="21"/>
        <end position="45"/>
    </location>
</feature>
<dbReference type="Proteomes" id="UP000515131">
    <property type="component" value="Unplaced"/>
</dbReference>
<keyword evidence="6" id="KW-0552">Olfaction</keyword>
<evidence type="ECO:0000256" key="1">
    <source>
        <dbReference type="ARBA" id="ARBA00003929"/>
    </source>
</evidence>
<dbReference type="Gene3D" id="1.20.1070.10">
    <property type="entry name" value="Rhodopsin 7-helix transmembrane proteins"/>
    <property type="match status" value="2"/>
</dbReference>
<keyword evidence="4" id="KW-1003">Cell membrane</keyword>
<dbReference type="InterPro" id="IPR000276">
    <property type="entry name" value="GPCR_Rhodpsn"/>
</dbReference>
<dbReference type="Pfam" id="PF13853">
    <property type="entry name" value="7tm_4"/>
    <property type="match status" value="1"/>
</dbReference>
<evidence type="ECO:0000256" key="12">
    <source>
        <dbReference type="SAM" id="Phobius"/>
    </source>
</evidence>
<comment type="function">
    <text evidence="1">Putative odorant or sperm cell receptor.</text>
</comment>
<evidence type="ECO:0000256" key="6">
    <source>
        <dbReference type="ARBA" id="ARBA00022725"/>
    </source>
</evidence>
<dbReference type="PRINTS" id="PR00237">
    <property type="entry name" value="GPCRRHODOPSN"/>
</dbReference>
<feature type="transmembrane region" description="Helical" evidence="12">
    <location>
        <begin position="265"/>
        <end position="285"/>
    </location>
</feature>
<comment type="subcellular location">
    <subcellularLocation>
        <location evidence="2">Cell membrane</location>
        <topology evidence="2">Multi-pass membrane protein</topology>
    </subcellularLocation>
</comment>
<keyword evidence="7 12" id="KW-1133">Transmembrane helix</keyword>
<dbReference type="RefSeq" id="XP_025774046.1">
    <property type="nucleotide sequence ID" value="XM_025918261.1"/>
</dbReference>
<sequence length="305" mass="33164">MSNRMLVTQFPLHGFSEVPPFQALLFILFFCLYAVALCGNSLLVVAITLSSRLHTPMYFFLANLSVLDLVCTCTMVPKGAWWRRRGASPTGAAWPCMVVGGGRGCAALHCRGLRPLHGHLSTTALQLHDDPQGVCSAGWSRVGIGMLGAGVNACLMSRRTFRGPNVIGHVFCGILPLLLLSCSSTYVNNIMAIIADVFFAMLNFLLTMVSYGFIMSTILRVRTAEGKQRAFSTCSSHLIAATLYYFTIIYTYLSPGSSHSPGTGKVVAVLYSTVSPTLNPLIYSLKNKDIKAALRKVLMHMAKNL</sequence>
<evidence type="ECO:0000256" key="3">
    <source>
        <dbReference type="ARBA" id="ARBA00010663"/>
    </source>
</evidence>
<keyword evidence="6" id="KW-0716">Sensory transduction</keyword>
<evidence type="ECO:0000256" key="5">
    <source>
        <dbReference type="ARBA" id="ARBA00022692"/>
    </source>
</evidence>
<dbReference type="AlphaFoldDB" id="A0A6P6HFH6"/>
<feature type="transmembrane region" description="Helical" evidence="12">
    <location>
        <begin position="230"/>
        <end position="253"/>
    </location>
</feature>
<feature type="transmembrane region" description="Helical" evidence="12">
    <location>
        <begin position="57"/>
        <end position="76"/>
    </location>
</feature>
<feature type="transmembrane region" description="Helical" evidence="12">
    <location>
        <begin position="166"/>
        <end position="187"/>
    </location>
</feature>
<name>A0A6P6HFH6_PUMCO</name>
<evidence type="ECO:0000259" key="13">
    <source>
        <dbReference type="PROSITE" id="PS50262"/>
    </source>
</evidence>
<dbReference type="PROSITE" id="PS50262">
    <property type="entry name" value="G_PROTEIN_RECEP_F1_2"/>
    <property type="match status" value="1"/>
</dbReference>
<protein>
    <submittedName>
        <fullName evidence="15">Olfactory receptor 13A1-like</fullName>
    </submittedName>
</protein>
<feature type="transmembrane region" description="Helical" evidence="12">
    <location>
        <begin position="193"/>
        <end position="218"/>
    </location>
</feature>
<evidence type="ECO:0000256" key="2">
    <source>
        <dbReference type="ARBA" id="ARBA00004651"/>
    </source>
</evidence>
<dbReference type="GO" id="GO:0005886">
    <property type="term" value="C:plasma membrane"/>
    <property type="evidence" value="ECO:0007669"/>
    <property type="project" value="UniProtKB-SubCell"/>
</dbReference>
<keyword evidence="9 12" id="KW-0472">Membrane</keyword>
<feature type="domain" description="G-protein coupled receptors family 1 profile" evidence="13">
    <location>
        <begin position="39"/>
        <end position="283"/>
    </location>
</feature>
<dbReference type="InterPro" id="IPR050516">
    <property type="entry name" value="Olfactory_GPCR"/>
</dbReference>
<keyword evidence="8" id="KW-0297">G-protein coupled receptor</keyword>
<evidence type="ECO:0000256" key="10">
    <source>
        <dbReference type="ARBA" id="ARBA00023170"/>
    </source>
</evidence>
<accession>A0A6P6HFH6</accession>